<dbReference type="Gene3D" id="2.40.50.140">
    <property type="entry name" value="Nucleic acid-binding proteins"/>
    <property type="match status" value="1"/>
</dbReference>
<comment type="caution">
    <text evidence="1">The sequence shown here is derived from an EMBL/GenBank/DDBJ whole genome shotgun (WGS) entry which is preliminary data.</text>
</comment>
<gene>
    <name evidence="1" type="ORF">BUALT_Bualt01G0169400</name>
</gene>
<dbReference type="InterPro" id="IPR012340">
    <property type="entry name" value="NA-bd_OB-fold"/>
</dbReference>
<proteinExistence type="predicted"/>
<organism evidence="1 2">
    <name type="scientific">Buddleja alternifolia</name>
    <dbReference type="NCBI Taxonomy" id="168488"/>
    <lineage>
        <taxon>Eukaryota</taxon>
        <taxon>Viridiplantae</taxon>
        <taxon>Streptophyta</taxon>
        <taxon>Embryophyta</taxon>
        <taxon>Tracheophyta</taxon>
        <taxon>Spermatophyta</taxon>
        <taxon>Magnoliopsida</taxon>
        <taxon>eudicotyledons</taxon>
        <taxon>Gunneridae</taxon>
        <taxon>Pentapetalae</taxon>
        <taxon>asterids</taxon>
        <taxon>lamiids</taxon>
        <taxon>Lamiales</taxon>
        <taxon>Scrophulariaceae</taxon>
        <taxon>Buddlejeae</taxon>
        <taxon>Buddleja</taxon>
    </lineage>
</organism>
<dbReference type="EMBL" id="WHWC01000001">
    <property type="protein sequence ID" value="KAG8391258.1"/>
    <property type="molecule type" value="Genomic_DNA"/>
</dbReference>
<protein>
    <submittedName>
        <fullName evidence="1">Uncharacterized protein</fullName>
    </submittedName>
</protein>
<reference evidence="1" key="1">
    <citation type="submission" date="2019-10" db="EMBL/GenBank/DDBJ databases">
        <authorList>
            <person name="Zhang R."/>
            <person name="Pan Y."/>
            <person name="Wang J."/>
            <person name="Ma R."/>
            <person name="Yu S."/>
        </authorList>
    </citation>
    <scope>NUCLEOTIDE SEQUENCE</scope>
    <source>
        <strain evidence="1">LA-IB0</strain>
        <tissue evidence="1">Leaf</tissue>
    </source>
</reference>
<sequence>MMLSMLPSEVRKFYSADTLYPVEVSDREQTLNPLELLHSIKVSGIPDHSLEIKEGGTYNASHKSQSIFEFVQRYNITVRLVRLVDICIHEHKIRILKMVFVDHKGFFMQGVVFGPNVDYFVEHLIEGSIYNVHDVQDIDSHMNLDDHVIDIFGLVVCVTCCRLTPDRSPIREIVLLDTIMTAVRMVLYGKFAIEEGESLLRTLDQNKIVLACGVVVKDIEGK</sequence>
<accession>A0AAV6YA52</accession>
<evidence type="ECO:0000313" key="2">
    <source>
        <dbReference type="Proteomes" id="UP000826271"/>
    </source>
</evidence>
<evidence type="ECO:0000313" key="1">
    <source>
        <dbReference type="EMBL" id="KAG8391258.1"/>
    </source>
</evidence>
<dbReference type="AlphaFoldDB" id="A0AAV6YA52"/>
<name>A0AAV6YA52_9LAMI</name>
<keyword evidence="2" id="KW-1185">Reference proteome</keyword>
<dbReference type="Proteomes" id="UP000826271">
    <property type="component" value="Unassembled WGS sequence"/>
</dbReference>